<organism evidence="1 2">
    <name type="scientific">Methanobrevibacter ruminantium (strain ATCC 35063 / DSM 1093 / JCM 13430 / OCM 146 / M1)</name>
    <name type="common">Methanobacterium ruminantium</name>
    <dbReference type="NCBI Taxonomy" id="634498"/>
    <lineage>
        <taxon>Archaea</taxon>
        <taxon>Methanobacteriati</taxon>
        <taxon>Methanobacteriota</taxon>
        <taxon>Methanomada group</taxon>
        <taxon>Methanobacteria</taxon>
        <taxon>Methanobacteriales</taxon>
        <taxon>Methanobacteriaceae</taxon>
        <taxon>Methanobrevibacter</taxon>
    </lineage>
</organism>
<sequence>MNFNKKILLIIALVFIASVGIVAAEDATVDPYTFTIPDDYTIATSDDTTCAMQKDATHAISFATGVSDDIEAAKQNFISQGKTLLKEESMNYNDMDITLQAFSADVDGTTIICL</sequence>
<reference evidence="1 2" key="1">
    <citation type="journal article" date="2010" name="PLoS ONE">
        <title>The genome sequence of the rumen methanogen Methanobrevibacter ruminantium reveals new possibilities for controlling ruminant methane emissions.</title>
        <authorList>
            <person name="Leahy S.C."/>
            <person name="Kelly W.J."/>
            <person name="Altermann E."/>
            <person name="Ronimus R.S."/>
            <person name="Yeoman C.J."/>
            <person name="Pacheco D.M."/>
            <person name="Li D."/>
            <person name="Kong Z."/>
            <person name="McTavish S."/>
            <person name="Sang C."/>
            <person name="Lambie S.C."/>
            <person name="Janssen P.H."/>
            <person name="Dey D."/>
            <person name="Attwood G.T."/>
        </authorList>
    </citation>
    <scope>NUCLEOTIDE SEQUENCE [LARGE SCALE GENOMIC DNA]</scope>
    <source>
        <strain evidence="2">ATCC 35063 / DSM 1093 / JCM 13430 / OCM 146 / M1</strain>
    </source>
</reference>
<dbReference type="HOGENOM" id="CLU_2115520_0_0_2"/>
<dbReference type="GeneID" id="8771529"/>
<dbReference type="eggNOG" id="arCOG12635">
    <property type="taxonomic scope" value="Archaea"/>
</dbReference>
<dbReference type="PATRIC" id="fig|634498.28.peg.1859"/>
<name>D3DZN1_METRM</name>
<dbReference type="Proteomes" id="UP000008680">
    <property type="component" value="Chromosome"/>
</dbReference>
<evidence type="ECO:0000313" key="1">
    <source>
        <dbReference type="EMBL" id="ADC47709.1"/>
    </source>
</evidence>
<dbReference type="AlphaFoldDB" id="D3DZN1"/>
<dbReference type="EMBL" id="CP001719">
    <property type="protein sequence ID" value="ADC47709.1"/>
    <property type="molecule type" value="Genomic_DNA"/>
</dbReference>
<gene>
    <name evidence="1" type="ordered locus">mru_1859</name>
</gene>
<keyword evidence="2" id="KW-1185">Reference proteome</keyword>
<evidence type="ECO:0000313" key="2">
    <source>
        <dbReference type="Proteomes" id="UP000008680"/>
    </source>
</evidence>
<dbReference type="KEGG" id="mru:mru_1859"/>
<proteinExistence type="predicted"/>
<protein>
    <submittedName>
        <fullName evidence="1">Uncharacterized protein</fullName>
    </submittedName>
</protein>
<accession>D3DZN1</accession>
<dbReference type="RefSeq" id="WP_012956657.1">
    <property type="nucleotide sequence ID" value="NC_013790.1"/>
</dbReference>